<feature type="compositionally biased region" description="Polar residues" evidence="1">
    <location>
        <begin position="645"/>
        <end position="656"/>
    </location>
</feature>
<evidence type="ECO:0000313" key="2">
    <source>
        <dbReference type="EMBL" id="KAF2099521.1"/>
    </source>
</evidence>
<feature type="compositionally biased region" description="Polar residues" evidence="1">
    <location>
        <begin position="693"/>
        <end position="703"/>
    </location>
</feature>
<feature type="compositionally biased region" description="Basic and acidic residues" evidence="1">
    <location>
        <begin position="744"/>
        <end position="755"/>
    </location>
</feature>
<dbReference type="EMBL" id="ML978125">
    <property type="protein sequence ID" value="KAF2099521.1"/>
    <property type="molecule type" value="Genomic_DNA"/>
</dbReference>
<dbReference type="AlphaFoldDB" id="A0A9P4M699"/>
<feature type="compositionally biased region" description="Polar residues" evidence="1">
    <location>
        <begin position="239"/>
        <end position="256"/>
    </location>
</feature>
<keyword evidence="3" id="KW-1185">Reference proteome</keyword>
<feature type="compositionally biased region" description="Low complexity" evidence="1">
    <location>
        <begin position="223"/>
        <end position="236"/>
    </location>
</feature>
<feature type="region of interest" description="Disordered" evidence="1">
    <location>
        <begin position="590"/>
        <end position="765"/>
    </location>
</feature>
<evidence type="ECO:0000256" key="1">
    <source>
        <dbReference type="SAM" id="MobiDB-lite"/>
    </source>
</evidence>
<feature type="region of interest" description="Disordered" evidence="1">
    <location>
        <begin position="496"/>
        <end position="533"/>
    </location>
</feature>
<dbReference type="Proteomes" id="UP000799772">
    <property type="component" value="Unassembled WGS sequence"/>
</dbReference>
<feature type="region of interest" description="Disordered" evidence="1">
    <location>
        <begin position="416"/>
        <end position="436"/>
    </location>
</feature>
<protein>
    <submittedName>
        <fullName evidence="2">Uncharacterized protein</fullName>
    </submittedName>
</protein>
<gene>
    <name evidence="2" type="ORF">NA57DRAFT_55485</name>
</gene>
<accession>A0A9P4M699</accession>
<reference evidence="2" key="1">
    <citation type="journal article" date="2020" name="Stud. Mycol.">
        <title>101 Dothideomycetes genomes: a test case for predicting lifestyles and emergence of pathogens.</title>
        <authorList>
            <person name="Haridas S."/>
            <person name="Albert R."/>
            <person name="Binder M."/>
            <person name="Bloem J."/>
            <person name="Labutti K."/>
            <person name="Salamov A."/>
            <person name="Andreopoulos B."/>
            <person name="Baker S."/>
            <person name="Barry K."/>
            <person name="Bills G."/>
            <person name="Bluhm B."/>
            <person name="Cannon C."/>
            <person name="Castanera R."/>
            <person name="Culley D."/>
            <person name="Daum C."/>
            <person name="Ezra D."/>
            <person name="Gonzalez J."/>
            <person name="Henrissat B."/>
            <person name="Kuo A."/>
            <person name="Liang C."/>
            <person name="Lipzen A."/>
            <person name="Lutzoni F."/>
            <person name="Magnuson J."/>
            <person name="Mondo S."/>
            <person name="Nolan M."/>
            <person name="Ohm R."/>
            <person name="Pangilinan J."/>
            <person name="Park H.-J."/>
            <person name="Ramirez L."/>
            <person name="Alfaro M."/>
            <person name="Sun H."/>
            <person name="Tritt A."/>
            <person name="Yoshinaga Y."/>
            <person name="Zwiers L.-H."/>
            <person name="Turgeon B."/>
            <person name="Goodwin S."/>
            <person name="Spatafora J."/>
            <person name="Crous P."/>
            <person name="Grigoriev I."/>
        </authorList>
    </citation>
    <scope>NUCLEOTIDE SEQUENCE</scope>
    <source>
        <strain evidence="2">CBS 133067</strain>
    </source>
</reference>
<feature type="region of interest" description="Disordered" evidence="1">
    <location>
        <begin position="162"/>
        <end position="268"/>
    </location>
</feature>
<feature type="region of interest" description="Disordered" evidence="1">
    <location>
        <begin position="345"/>
        <end position="382"/>
    </location>
</feature>
<feature type="compositionally biased region" description="Basic and acidic residues" evidence="1">
    <location>
        <begin position="496"/>
        <end position="512"/>
    </location>
</feature>
<feature type="compositionally biased region" description="Polar residues" evidence="1">
    <location>
        <begin position="513"/>
        <end position="525"/>
    </location>
</feature>
<proteinExistence type="predicted"/>
<feature type="compositionally biased region" description="Low complexity" evidence="1">
    <location>
        <begin position="680"/>
        <end position="692"/>
    </location>
</feature>
<dbReference type="OrthoDB" id="3794485at2759"/>
<comment type="caution">
    <text evidence="2">The sequence shown here is derived from an EMBL/GenBank/DDBJ whole genome shotgun (WGS) entry which is preliminary data.</text>
</comment>
<sequence>MPSPVMPAERRFFITRVPDANGEVDATRPVEFYPPKDSDELYEALKEAFPQFKTHKERVREAVIEFHLQERDTEQAMADSAASSFTVPATMPSPAWFAAPPMTAAPSHGSMHTTPEYLPSPESLFNNTFPSTPATETQEVSAVPSSMASSIKDMTSVWSVSTTAQPKIRTRRAMTEAEKKEYRRKRLDGACAECRRRRRKCDHESSESDSPPHGVRKARKVSKASSSKPSAAPAPSNHFLEQSSTATTPSLGSLASPQGAPAPDLPSSVLWPASMESFEFSDLITDDILADVDALPPVDFFDQQMLQDPMFDFVDFSRGEGEEQFLDEQPEVPVYSRVPKLTTVAKHHSQHTKPKIRAAESEGGSVVLSPTSSGNSPGGETTAGLLRQGDAIGILRQRHVPGVLRQDEVPRVLSQGEVSSRMTSRGEVPGVLEQGDAPHLLSEGGLTGLSRPETVAVISRQDHVPGLPRHEAMTAVSRDSDAPGSSLGARAVLTHDARSTRNSEVISRDETRSGMTMRSGRNSEVISRDETSSGMITPLPSYYAAAASQQHLSTGGISSLQATRVSTQGLQTSRFSLLTTTESTILQTQQVLHLDSGASPDSGSERDRPDRPTPLLQVLRPNSSTSDFAAGQITRAAPVDPRNTFVDTGTSFTSPSGAPRGVTNGLSSSSSPPTDLSAVLTRTRLRSSTSSLNSEASQTTDAVHQTRRHPSVHYVLHDEDPPHGRNHGRSELYSPPEPTNSPQDAHHNPHVHDGQKPLSQGGNVAGTLWAVPPGAAGFAMGHSVFSSSMLQAVLVLAASAAIASSSLLPSSVLTLYMLCKIVMVAVGFTSVHAERCARMGPRPNHGGWIHSFSSLRRNIEGGASSNWRQVQGRVLSPLAMVA</sequence>
<feature type="compositionally biased region" description="Basic residues" evidence="1">
    <location>
        <begin position="345"/>
        <end position="356"/>
    </location>
</feature>
<name>A0A9P4M699_9PEZI</name>
<feature type="compositionally biased region" description="Polar residues" evidence="1">
    <location>
        <begin position="368"/>
        <end position="379"/>
    </location>
</feature>
<evidence type="ECO:0000313" key="3">
    <source>
        <dbReference type="Proteomes" id="UP000799772"/>
    </source>
</evidence>
<organism evidence="2 3">
    <name type="scientific">Rhizodiscina lignyota</name>
    <dbReference type="NCBI Taxonomy" id="1504668"/>
    <lineage>
        <taxon>Eukaryota</taxon>
        <taxon>Fungi</taxon>
        <taxon>Dikarya</taxon>
        <taxon>Ascomycota</taxon>
        <taxon>Pezizomycotina</taxon>
        <taxon>Dothideomycetes</taxon>
        <taxon>Pleosporomycetidae</taxon>
        <taxon>Aulographales</taxon>
        <taxon>Rhizodiscinaceae</taxon>
        <taxon>Rhizodiscina</taxon>
    </lineage>
</organism>